<feature type="domain" description="Peptidase C1A papain C-terminal" evidence="8">
    <location>
        <begin position="138"/>
        <end position="355"/>
    </location>
</feature>
<dbReference type="Proteomes" id="UP000887013">
    <property type="component" value="Unassembled WGS sequence"/>
</dbReference>
<dbReference type="GO" id="GO:0008234">
    <property type="term" value="F:cysteine-type peptidase activity"/>
    <property type="evidence" value="ECO:0007669"/>
    <property type="project" value="UniProtKB-KW"/>
</dbReference>
<evidence type="ECO:0000313" key="11">
    <source>
        <dbReference type="Proteomes" id="UP000887013"/>
    </source>
</evidence>
<evidence type="ECO:0000256" key="7">
    <source>
        <dbReference type="SAM" id="SignalP"/>
    </source>
</evidence>
<dbReference type="InterPro" id="IPR039417">
    <property type="entry name" value="Peptidase_C1A_papain-like"/>
</dbReference>
<dbReference type="InterPro" id="IPR038765">
    <property type="entry name" value="Papain-like_cys_pep_sf"/>
</dbReference>
<dbReference type="InterPro" id="IPR000668">
    <property type="entry name" value="Peptidase_C1A_C"/>
</dbReference>
<evidence type="ECO:0000256" key="2">
    <source>
        <dbReference type="ARBA" id="ARBA00022670"/>
    </source>
</evidence>
<dbReference type="InterPro" id="IPR025660">
    <property type="entry name" value="Pept_his_AS"/>
</dbReference>
<name>A0A8X6M5U1_NEPPI</name>
<evidence type="ECO:0000256" key="6">
    <source>
        <dbReference type="ARBA" id="ARBA00023157"/>
    </source>
</evidence>
<feature type="signal peptide" evidence="7">
    <location>
        <begin position="1"/>
        <end position="16"/>
    </location>
</feature>
<accession>A0A8X6M5U1</accession>
<dbReference type="Pfam" id="PF08246">
    <property type="entry name" value="Inhibitor_I29"/>
    <property type="match status" value="1"/>
</dbReference>
<protein>
    <submittedName>
        <fullName evidence="10">Cathepsin L</fullName>
    </submittedName>
</protein>
<proteinExistence type="inferred from homology"/>
<gene>
    <name evidence="10" type="ORF">NPIL_182381</name>
</gene>
<reference evidence="10" key="1">
    <citation type="submission" date="2020-08" db="EMBL/GenBank/DDBJ databases">
        <title>Multicomponent nature underlies the extraordinary mechanical properties of spider dragline silk.</title>
        <authorList>
            <person name="Kono N."/>
            <person name="Nakamura H."/>
            <person name="Mori M."/>
            <person name="Yoshida Y."/>
            <person name="Ohtoshi R."/>
            <person name="Malay A.D."/>
            <person name="Moran D.A.P."/>
            <person name="Tomita M."/>
            <person name="Numata K."/>
            <person name="Arakawa K."/>
        </authorList>
    </citation>
    <scope>NUCLEOTIDE SEQUENCE</scope>
</reference>
<dbReference type="PROSITE" id="PS00639">
    <property type="entry name" value="THIOL_PROTEASE_HIS"/>
    <property type="match status" value="1"/>
</dbReference>
<feature type="domain" description="Cathepsin propeptide inhibitor" evidence="9">
    <location>
        <begin position="51"/>
        <end position="110"/>
    </location>
</feature>
<dbReference type="EMBL" id="BMAW01041403">
    <property type="protein sequence ID" value="GFS28318.1"/>
    <property type="molecule type" value="Genomic_DNA"/>
</dbReference>
<dbReference type="InterPro" id="IPR013201">
    <property type="entry name" value="Prot_inhib_I29"/>
</dbReference>
<dbReference type="SMART" id="SM00848">
    <property type="entry name" value="Inhibitor_I29"/>
    <property type="match status" value="1"/>
</dbReference>
<evidence type="ECO:0000256" key="5">
    <source>
        <dbReference type="ARBA" id="ARBA00023145"/>
    </source>
</evidence>
<dbReference type="FunFam" id="3.90.70.10:FF:000006">
    <property type="entry name" value="Cathepsin S"/>
    <property type="match status" value="1"/>
</dbReference>
<keyword evidence="7" id="KW-0732">Signal</keyword>
<dbReference type="PRINTS" id="PR00705">
    <property type="entry name" value="PAPAIN"/>
</dbReference>
<evidence type="ECO:0000259" key="8">
    <source>
        <dbReference type="SMART" id="SM00645"/>
    </source>
</evidence>
<dbReference type="InterPro" id="IPR025661">
    <property type="entry name" value="Pept_asp_AS"/>
</dbReference>
<feature type="chain" id="PRO_5036461352" evidence="7">
    <location>
        <begin position="17"/>
        <end position="356"/>
    </location>
</feature>
<keyword evidence="6" id="KW-1015">Disulfide bond</keyword>
<keyword evidence="2" id="KW-0645">Protease</keyword>
<evidence type="ECO:0000259" key="9">
    <source>
        <dbReference type="SMART" id="SM00848"/>
    </source>
</evidence>
<dbReference type="OrthoDB" id="10253408at2759"/>
<dbReference type="AlphaFoldDB" id="A0A8X6M5U1"/>
<dbReference type="SMART" id="SM00645">
    <property type="entry name" value="Pept_C1"/>
    <property type="match status" value="1"/>
</dbReference>
<evidence type="ECO:0000313" key="10">
    <source>
        <dbReference type="EMBL" id="GFS28318.1"/>
    </source>
</evidence>
<dbReference type="Gene3D" id="3.90.70.10">
    <property type="entry name" value="Cysteine proteinases"/>
    <property type="match status" value="1"/>
</dbReference>
<dbReference type="PROSITE" id="PS00139">
    <property type="entry name" value="THIOL_PROTEASE_CYS"/>
    <property type="match status" value="1"/>
</dbReference>
<evidence type="ECO:0000256" key="1">
    <source>
        <dbReference type="ARBA" id="ARBA00008455"/>
    </source>
</evidence>
<dbReference type="Pfam" id="PF00112">
    <property type="entry name" value="Peptidase_C1"/>
    <property type="match status" value="1"/>
</dbReference>
<sequence>MKLLAALSCLIVAVSSIPVLDHLLNDVENLSLLNDSEIISVLKDQELDIFWENFKKVYNKYYSPKEEIIRKLVWKQSVIEIVQHNKRASDGVFSYKRGINEYSDLTGKEIKDNLLGLKISSDLNNIGSKWIPPANVAVPDNIDWRQKGYVTEVKNQGHCGSCWAFSATGALEGQHKRKSGKLVSLSEQNLIDCSKPEGNNGCHGGLMDKAFQYIKDNHGIDSEASYPYTQQDHNQCFFKKSDIAATCTGFVDLPSGNEEAVKTAVATVGPISIAINASGSFESYESGIFDPQNCIGNVESLNHGVLLVGYGTENGKDYWLIKNSWGASWGINGYMKMRRNKGNLCGVATFASYPLV</sequence>
<dbReference type="PROSITE" id="PS00640">
    <property type="entry name" value="THIOL_PROTEASE_ASN"/>
    <property type="match status" value="1"/>
</dbReference>
<dbReference type="PANTHER" id="PTHR12411">
    <property type="entry name" value="CYSTEINE PROTEASE FAMILY C1-RELATED"/>
    <property type="match status" value="1"/>
</dbReference>
<keyword evidence="4" id="KW-0788">Thiol protease</keyword>
<dbReference type="GO" id="GO:0006508">
    <property type="term" value="P:proteolysis"/>
    <property type="evidence" value="ECO:0007669"/>
    <property type="project" value="UniProtKB-KW"/>
</dbReference>
<keyword evidence="11" id="KW-1185">Reference proteome</keyword>
<dbReference type="CDD" id="cd02248">
    <property type="entry name" value="Peptidase_C1A"/>
    <property type="match status" value="1"/>
</dbReference>
<comment type="caution">
    <text evidence="10">The sequence shown here is derived from an EMBL/GenBank/DDBJ whole genome shotgun (WGS) entry which is preliminary data.</text>
</comment>
<organism evidence="10 11">
    <name type="scientific">Nephila pilipes</name>
    <name type="common">Giant wood spider</name>
    <name type="synonym">Nephila maculata</name>
    <dbReference type="NCBI Taxonomy" id="299642"/>
    <lineage>
        <taxon>Eukaryota</taxon>
        <taxon>Metazoa</taxon>
        <taxon>Ecdysozoa</taxon>
        <taxon>Arthropoda</taxon>
        <taxon>Chelicerata</taxon>
        <taxon>Arachnida</taxon>
        <taxon>Araneae</taxon>
        <taxon>Araneomorphae</taxon>
        <taxon>Entelegynae</taxon>
        <taxon>Araneoidea</taxon>
        <taxon>Nephilidae</taxon>
        <taxon>Nephila</taxon>
    </lineage>
</organism>
<evidence type="ECO:0000256" key="4">
    <source>
        <dbReference type="ARBA" id="ARBA00022807"/>
    </source>
</evidence>
<dbReference type="SUPFAM" id="SSF54001">
    <property type="entry name" value="Cysteine proteinases"/>
    <property type="match status" value="1"/>
</dbReference>
<keyword evidence="3" id="KW-0378">Hydrolase</keyword>
<comment type="similarity">
    <text evidence="1">Belongs to the peptidase C1 family.</text>
</comment>
<dbReference type="InterPro" id="IPR000169">
    <property type="entry name" value="Pept_cys_AS"/>
</dbReference>
<dbReference type="InterPro" id="IPR013128">
    <property type="entry name" value="Peptidase_C1A"/>
</dbReference>
<keyword evidence="5" id="KW-0865">Zymogen</keyword>
<evidence type="ECO:0000256" key="3">
    <source>
        <dbReference type="ARBA" id="ARBA00022801"/>
    </source>
</evidence>